<dbReference type="Proteomes" id="UP000276133">
    <property type="component" value="Unassembled WGS sequence"/>
</dbReference>
<protein>
    <submittedName>
        <fullName evidence="11">Septin-7-like isoform X5</fullName>
    </submittedName>
</protein>
<dbReference type="GO" id="GO:0005525">
    <property type="term" value="F:GTP binding"/>
    <property type="evidence" value="ECO:0007669"/>
    <property type="project" value="UniProtKB-KW"/>
</dbReference>
<proteinExistence type="inferred from homology"/>
<comment type="similarity">
    <text evidence="7">Belongs to the TRAFAC class TrmE-Era-EngA-EngB-Septin-like GTPase superfamily. Septin GTPase family.</text>
</comment>
<organism evidence="11 12">
    <name type="scientific">Brachionus plicatilis</name>
    <name type="common">Marine rotifer</name>
    <name type="synonym">Brachionus muelleri</name>
    <dbReference type="NCBI Taxonomy" id="10195"/>
    <lineage>
        <taxon>Eukaryota</taxon>
        <taxon>Metazoa</taxon>
        <taxon>Spiralia</taxon>
        <taxon>Gnathifera</taxon>
        <taxon>Rotifera</taxon>
        <taxon>Eurotatoria</taxon>
        <taxon>Monogononta</taxon>
        <taxon>Pseudotrocha</taxon>
        <taxon>Ploima</taxon>
        <taxon>Brachionidae</taxon>
        <taxon>Brachionus</taxon>
    </lineage>
</organism>
<evidence type="ECO:0000256" key="3">
    <source>
        <dbReference type="ARBA" id="ARBA00022741"/>
    </source>
</evidence>
<name>A0A3M7QBV1_BRAPC</name>
<reference evidence="11 12" key="1">
    <citation type="journal article" date="2018" name="Sci. Rep.">
        <title>Genomic signatures of local adaptation to the degree of environmental predictability in rotifers.</title>
        <authorList>
            <person name="Franch-Gras L."/>
            <person name="Hahn C."/>
            <person name="Garcia-Roger E.M."/>
            <person name="Carmona M.J."/>
            <person name="Serra M."/>
            <person name="Gomez A."/>
        </authorList>
    </citation>
    <scope>NUCLEOTIDE SEQUENCE [LARGE SCALE GENOMIC DNA]</scope>
    <source>
        <strain evidence="11">HYR1</strain>
    </source>
</reference>
<dbReference type="InterPro" id="IPR027417">
    <property type="entry name" value="P-loop_NTPase"/>
</dbReference>
<accession>A0A3M7QBV1</accession>
<evidence type="ECO:0000259" key="10">
    <source>
        <dbReference type="PROSITE" id="PS51719"/>
    </source>
</evidence>
<dbReference type="GO" id="GO:0051301">
    <property type="term" value="P:cell division"/>
    <property type="evidence" value="ECO:0007669"/>
    <property type="project" value="UniProtKB-KW"/>
</dbReference>
<feature type="coiled-coil region" evidence="8">
    <location>
        <begin position="446"/>
        <end position="546"/>
    </location>
</feature>
<evidence type="ECO:0000256" key="1">
    <source>
        <dbReference type="ARBA" id="ARBA00004626"/>
    </source>
</evidence>
<dbReference type="GO" id="GO:0032154">
    <property type="term" value="C:cleavage furrow"/>
    <property type="evidence" value="ECO:0007669"/>
    <property type="project" value="UniProtKB-SubCell"/>
</dbReference>
<dbReference type="STRING" id="10195.A0A3M7QBV1"/>
<keyword evidence="4 8" id="KW-0175">Coiled coil</keyword>
<dbReference type="FunFam" id="3.40.50.300:FF:000162">
    <property type="entry name" value="septin-7 isoform X1"/>
    <property type="match status" value="1"/>
</dbReference>
<comment type="subcellular location">
    <subcellularLocation>
        <location evidence="1">Cleavage furrow</location>
    </subcellularLocation>
</comment>
<dbReference type="PROSITE" id="PS51719">
    <property type="entry name" value="G_SEPTIN"/>
    <property type="match status" value="1"/>
</dbReference>
<dbReference type="AlphaFoldDB" id="A0A3M7QBV1"/>
<feature type="compositionally biased region" description="Pro residues" evidence="9">
    <location>
        <begin position="110"/>
        <end position="122"/>
    </location>
</feature>
<evidence type="ECO:0000256" key="2">
    <source>
        <dbReference type="ARBA" id="ARBA00022618"/>
    </source>
</evidence>
<dbReference type="InterPro" id="IPR016491">
    <property type="entry name" value="Septin"/>
</dbReference>
<evidence type="ECO:0000256" key="4">
    <source>
        <dbReference type="ARBA" id="ARBA00023054"/>
    </source>
</evidence>
<keyword evidence="5 7" id="KW-0342">GTP-binding</keyword>
<dbReference type="PANTHER" id="PTHR18884">
    <property type="entry name" value="SEPTIN"/>
    <property type="match status" value="1"/>
</dbReference>
<feature type="region of interest" description="Disordered" evidence="9">
    <location>
        <begin position="1"/>
        <end position="33"/>
    </location>
</feature>
<dbReference type="SUPFAM" id="SSF52540">
    <property type="entry name" value="P-loop containing nucleoside triphosphate hydrolases"/>
    <property type="match status" value="1"/>
</dbReference>
<feature type="region of interest" description="Disordered" evidence="9">
    <location>
        <begin position="102"/>
        <end position="136"/>
    </location>
</feature>
<keyword evidence="2" id="KW-0132">Cell division</keyword>
<evidence type="ECO:0000256" key="8">
    <source>
        <dbReference type="SAM" id="Coils"/>
    </source>
</evidence>
<evidence type="ECO:0000313" key="11">
    <source>
        <dbReference type="EMBL" id="RNA08906.1"/>
    </source>
</evidence>
<evidence type="ECO:0000256" key="5">
    <source>
        <dbReference type="ARBA" id="ARBA00023134"/>
    </source>
</evidence>
<gene>
    <name evidence="11" type="ORF">BpHYR1_026809</name>
</gene>
<dbReference type="Pfam" id="PF00735">
    <property type="entry name" value="Septin"/>
    <property type="match status" value="1"/>
</dbReference>
<dbReference type="InterPro" id="IPR030379">
    <property type="entry name" value="G_SEPTIN_dom"/>
</dbReference>
<evidence type="ECO:0000256" key="6">
    <source>
        <dbReference type="ARBA" id="ARBA00023306"/>
    </source>
</evidence>
<evidence type="ECO:0000313" key="12">
    <source>
        <dbReference type="Proteomes" id="UP000276133"/>
    </source>
</evidence>
<sequence length="548" mass="62804">MANISMSSNLPSKTSVTSIVRDSFSSSSNREVPSEKSSLIASLNYNLSHLNASSSSSIGSEATRKDHLYQNISHFKQLQNIIQEKSIIERPLVKPSEIAHDKKPQAPVIPSTPIPTQPPQVPKPSTSHTHSSSISKTKNLDGYVGFANLPNQVYRKSVKKGFEFNLMVIGESGLGKSTFINSLFLAELYNTEDFPNTFERRRKTLFIDSTSVLLNEKGVNLRLSIIDTPGFGESIDNSNCWQPIIDFVDSKYEEFLNAESKINRKLPILDNRVHCCLHFIAPGHTLKTLDIEVMKKLHDRVNLIPVIAKADTMTPEEIKTFKTNVLNVINDHNIQIYEFPDIEDDELENNRSNSALKSKIPFAIVGSNTVIENEGKPFRGRQYPWGCVNVDDLSHCDFMALRTMLIRTHMQDLKDVTNNVHYENYRFKKLAYVTGDKAKPTNKNPFQQLEEERKEAEARLEKMKNEMEGVFDLKVKEKIARLKESEVNLEKQQEAMRISLEKEEKELEERRTVFLREKQIWEESNKEEEDKLRLSLEKEADKKKKKIF</sequence>
<dbReference type="CDD" id="cd01850">
    <property type="entry name" value="CDC_Septin"/>
    <property type="match status" value="1"/>
</dbReference>
<evidence type="ECO:0000256" key="9">
    <source>
        <dbReference type="SAM" id="MobiDB-lite"/>
    </source>
</evidence>
<dbReference type="OrthoDB" id="416553at2759"/>
<dbReference type="GO" id="GO:0005856">
    <property type="term" value="C:cytoskeleton"/>
    <property type="evidence" value="ECO:0007669"/>
    <property type="project" value="UniProtKB-ARBA"/>
</dbReference>
<keyword evidence="6" id="KW-0131">Cell cycle</keyword>
<feature type="compositionally biased region" description="Low complexity" evidence="9">
    <location>
        <begin position="123"/>
        <end position="136"/>
    </location>
</feature>
<keyword evidence="3 7" id="KW-0547">Nucleotide-binding</keyword>
<evidence type="ECO:0000256" key="7">
    <source>
        <dbReference type="RuleBase" id="RU004560"/>
    </source>
</evidence>
<feature type="domain" description="Septin-type G" evidence="10">
    <location>
        <begin position="160"/>
        <end position="432"/>
    </location>
</feature>
<comment type="caution">
    <text evidence="11">The sequence shown here is derived from an EMBL/GenBank/DDBJ whole genome shotgun (WGS) entry which is preliminary data.</text>
</comment>
<keyword evidence="12" id="KW-1185">Reference proteome</keyword>
<dbReference type="Gene3D" id="3.40.50.300">
    <property type="entry name" value="P-loop containing nucleotide triphosphate hydrolases"/>
    <property type="match status" value="1"/>
</dbReference>
<dbReference type="EMBL" id="REGN01006595">
    <property type="protein sequence ID" value="RNA08906.1"/>
    <property type="molecule type" value="Genomic_DNA"/>
</dbReference>